<dbReference type="Proteomes" id="UP000319026">
    <property type="component" value="Unassembled WGS sequence"/>
</dbReference>
<dbReference type="Gene3D" id="2.120.10.30">
    <property type="entry name" value="TolB, C-terminal domain"/>
    <property type="match status" value="1"/>
</dbReference>
<keyword evidence="1" id="KW-1133">Transmembrane helix</keyword>
<evidence type="ECO:0000313" key="6">
    <source>
        <dbReference type="Proteomes" id="UP000315444"/>
    </source>
</evidence>
<name>A0A2M9V9N1_BACFG</name>
<keyword evidence="1" id="KW-0472">Membrane</keyword>
<organism evidence="2 5">
    <name type="scientific">Bacteroides fragilis</name>
    <dbReference type="NCBI Taxonomy" id="817"/>
    <lineage>
        <taxon>Bacteria</taxon>
        <taxon>Pseudomonadati</taxon>
        <taxon>Bacteroidota</taxon>
        <taxon>Bacteroidia</taxon>
        <taxon>Bacteroidales</taxon>
        <taxon>Bacteroidaceae</taxon>
        <taxon>Bacteroides</taxon>
    </lineage>
</organism>
<dbReference type="EMBL" id="VOHT01000002">
    <property type="protein sequence ID" value="TWV51056.1"/>
    <property type="molecule type" value="Genomic_DNA"/>
</dbReference>
<evidence type="ECO:0000313" key="3">
    <source>
        <dbReference type="EMBL" id="TWV41437.1"/>
    </source>
</evidence>
<dbReference type="InterPro" id="IPR011042">
    <property type="entry name" value="6-blade_b-propeller_TolB-like"/>
</dbReference>
<evidence type="ECO:0000256" key="1">
    <source>
        <dbReference type="SAM" id="Phobius"/>
    </source>
</evidence>
<dbReference type="EMBL" id="VOHV01000004">
    <property type="protein sequence ID" value="TWV41437.1"/>
    <property type="molecule type" value="Genomic_DNA"/>
</dbReference>
<sequence length="411" mass="47136">MTKAIDFRYECKIIVINEKQIMKIVNIFVALFCLTACSLSNDLKDRLILKPQSILIDPDKVKDFIDLTPLLRDSVEIIPLETKDECLLSEIERIEFYKDRIFVLDRTRKGVYMFDQSGRFIGKIGCQGSGPGEFTSVGFFCVTGDSVLISDQHQSKWVVYNLQDKRTTEFSCGEFTYLNGFLMGRNLYLVSNYNKSQSDRFNLYKFDVSTRKIEEALIPFEEKMDKYSTTAFTIYASQYQDTAFLIYPFNDTIYEVSSKGAQPFYTIDFTQRNLPDDIEPINNSFRLAVAKGNFVKGLSYMQMSGNYILGRYADKGYFRYLSVDRSTLKSTVGNSFVVRDLGYLPVTSFYTIGDALVSVYSASALMQMLDVILSPDSPIKEKYRTKFESLKQITNCEGNPVLLKFQFESAE</sequence>
<accession>A0A2M9V9N1</accession>
<dbReference type="SUPFAM" id="SSF75011">
    <property type="entry name" value="3-carboxy-cis,cis-mucoante lactonizing enzyme"/>
    <property type="match status" value="1"/>
</dbReference>
<reference evidence="2" key="2">
    <citation type="submission" date="2017-10" db="EMBL/GenBank/DDBJ databases">
        <authorList>
            <person name="Banno H."/>
            <person name="Chua N.-H."/>
        </authorList>
    </citation>
    <scope>NUCLEOTIDE SEQUENCE</scope>
    <source>
        <strain evidence="2">12905</strain>
    </source>
</reference>
<evidence type="ECO:0000313" key="5">
    <source>
        <dbReference type="Proteomes" id="UP000231846"/>
    </source>
</evidence>
<evidence type="ECO:0000313" key="7">
    <source>
        <dbReference type="Proteomes" id="UP000319026"/>
    </source>
</evidence>
<evidence type="ECO:0000313" key="4">
    <source>
        <dbReference type="EMBL" id="TWV51056.1"/>
    </source>
</evidence>
<protein>
    <submittedName>
        <fullName evidence="2">6-bladed beta-propeller</fullName>
    </submittedName>
</protein>
<feature type="transmembrane region" description="Helical" evidence="1">
    <location>
        <begin position="21"/>
        <end position="41"/>
    </location>
</feature>
<dbReference type="Proteomes" id="UP000315444">
    <property type="component" value="Unassembled WGS sequence"/>
</dbReference>
<dbReference type="Proteomes" id="UP000231846">
    <property type="component" value="Unassembled WGS sequence"/>
</dbReference>
<dbReference type="AlphaFoldDB" id="A0A2M9V9N1"/>
<dbReference type="Pfam" id="PF17170">
    <property type="entry name" value="DUF5128"/>
    <property type="match status" value="1"/>
</dbReference>
<reference evidence="4 7" key="3">
    <citation type="submission" date="2019-07" db="EMBL/GenBank/DDBJ databases">
        <title>Genome Sequencing of Bacteroides fragilis.</title>
        <authorList>
            <person name="Pinto K.M."/>
            <person name="Ruoff K.L."/>
            <person name="Price C.E."/>
            <person name="Valls R.A."/>
            <person name="O'Toole G.A."/>
        </authorList>
    </citation>
    <scope>NUCLEOTIDE SEQUENCE [LARGE SCALE GENOMIC DNA]</scope>
    <source>
        <strain evidence="4 7">AD135F_3B</strain>
    </source>
</reference>
<gene>
    <name evidence="2" type="ORF">CQW34_01353</name>
    <name evidence="4" type="ORF">FSA03_05385</name>
    <name evidence="3" type="ORF">FSA06_10325</name>
</gene>
<reference evidence="3 6" key="4">
    <citation type="submission" date="2019-07" db="EMBL/GenBank/DDBJ databases">
        <title>Genome sequencing of Bacteroides fragilis.</title>
        <authorList>
            <person name="Galasyn E.V."/>
            <person name="Ruoff K.L."/>
            <person name="Price C.E."/>
            <person name="Valls R.A."/>
            <person name="O'Toole G.A."/>
        </authorList>
    </citation>
    <scope>NUCLEOTIDE SEQUENCE [LARGE SCALE GENOMIC DNA]</scope>
    <source>
        <strain evidence="3 6">AD135F_1B</strain>
    </source>
</reference>
<comment type="caution">
    <text evidence="2">The sequence shown here is derived from an EMBL/GenBank/DDBJ whole genome shotgun (WGS) entry which is preliminary data.</text>
</comment>
<keyword evidence="1" id="KW-0812">Transmembrane</keyword>
<evidence type="ECO:0000313" key="2">
    <source>
        <dbReference type="EMBL" id="PJY75369.1"/>
    </source>
</evidence>
<reference evidence="2 5" key="1">
    <citation type="journal article" date="2017" name="MBio">
        <title>Gut Symbiont Bacteroides fragilis Secretes a Eukaryotic-Like Ubiquitin Protein That Mediates Intraspecies Antagonism.</title>
        <authorList>
            <person name="Chatzidaki-Livanis M."/>
            <person name="Coyne M.J."/>
            <person name="Roelofs K.G."/>
            <person name="Gentyala R.R."/>
            <person name="Caldwell J.M."/>
            <person name="Comstock L.E."/>
        </authorList>
    </citation>
    <scope>NUCLEOTIDE SEQUENCE [LARGE SCALE GENOMIC DNA]</scope>
    <source>
        <strain evidence="2 5">12905</strain>
    </source>
</reference>
<dbReference type="EMBL" id="PDCW01000007">
    <property type="protein sequence ID" value="PJY75369.1"/>
    <property type="molecule type" value="Genomic_DNA"/>
</dbReference>
<proteinExistence type="predicted"/>